<proteinExistence type="inferred from homology"/>
<evidence type="ECO:0000313" key="4">
    <source>
        <dbReference type="Proteomes" id="UP001289374"/>
    </source>
</evidence>
<dbReference type="Gene3D" id="3.40.50.300">
    <property type="entry name" value="P-loop containing nucleotide triphosphate hydrolases"/>
    <property type="match status" value="1"/>
</dbReference>
<dbReference type="InterPro" id="IPR018627">
    <property type="entry name" value="ELP6"/>
</dbReference>
<sequence length="258" mass="28343">MANAPPSTLLDEALDGKGAAVFSTSPAAGGRMILVEDCVETSGAFVVHHLLKRCLSPHSSDVVVFLSFAHPFSHYDRILRKMHTAATSSVEQKRRKGWRSRDQGKTSEDVFIALFGEIQKAVELSLSHAGRQHITVVIDDVSLMEVDANGSSNLVLDFLHYCYSLTAQFGCSLITLNHDDVYSNEDRPGLLLKLEYLADVVIKVEPLSTGLASDVHGQLTVSNKGIHEGSGKSRNKVHNFHFRIKDSSVEYFYPGSKT</sequence>
<organism evidence="3 4">
    <name type="scientific">Sesamum angolense</name>
    <dbReference type="NCBI Taxonomy" id="2727404"/>
    <lineage>
        <taxon>Eukaryota</taxon>
        <taxon>Viridiplantae</taxon>
        <taxon>Streptophyta</taxon>
        <taxon>Embryophyta</taxon>
        <taxon>Tracheophyta</taxon>
        <taxon>Spermatophyta</taxon>
        <taxon>Magnoliopsida</taxon>
        <taxon>eudicotyledons</taxon>
        <taxon>Gunneridae</taxon>
        <taxon>Pentapetalae</taxon>
        <taxon>asterids</taxon>
        <taxon>lamiids</taxon>
        <taxon>Lamiales</taxon>
        <taxon>Pedaliaceae</taxon>
        <taxon>Sesamum</taxon>
    </lineage>
</organism>
<dbReference type="PANTHER" id="PTHR16184:SF6">
    <property type="entry name" value="ELONGATOR COMPLEX PROTEIN 6"/>
    <property type="match status" value="1"/>
</dbReference>
<comment type="similarity">
    <text evidence="2">Belongs to the ELP6 family.</text>
</comment>
<dbReference type="Proteomes" id="UP001289374">
    <property type="component" value="Unassembled WGS sequence"/>
</dbReference>
<name>A0AAE1W368_9LAMI</name>
<dbReference type="InterPro" id="IPR027417">
    <property type="entry name" value="P-loop_NTPase"/>
</dbReference>
<reference evidence="3" key="2">
    <citation type="journal article" date="2024" name="Plant">
        <title>Genomic evolution and insights into agronomic trait innovations of Sesamum species.</title>
        <authorList>
            <person name="Miao H."/>
            <person name="Wang L."/>
            <person name="Qu L."/>
            <person name="Liu H."/>
            <person name="Sun Y."/>
            <person name="Le M."/>
            <person name="Wang Q."/>
            <person name="Wei S."/>
            <person name="Zheng Y."/>
            <person name="Lin W."/>
            <person name="Duan Y."/>
            <person name="Cao H."/>
            <person name="Xiong S."/>
            <person name="Wang X."/>
            <person name="Wei L."/>
            <person name="Li C."/>
            <person name="Ma Q."/>
            <person name="Ju M."/>
            <person name="Zhao R."/>
            <person name="Li G."/>
            <person name="Mu C."/>
            <person name="Tian Q."/>
            <person name="Mei H."/>
            <person name="Zhang T."/>
            <person name="Gao T."/>
            <person name="Zhang H."/>
        </authorList>
    </citation>
    <scope>NUCLEOTIDE SEQUENCE</scope>
    <source>
        <strain evidence="3">K16</strain>
    </source>
</reference>
<protein>
    <submittedName>
        <fullName evidence="3">Elongator complex protein 6</fullName>
    </submittedName>
</protein>
<evidence type="ECO:0000256" key="2">
    <source>
        <dbReference type="ARBA" id="ARBA00008837"/>
    </source>
</evidence>
<keyword evidence="4" id="KW-1185">Reference proteome</keyword>
<comment type="caution">
    <text evidence="3">The sequence shown here is derived from an EMBL/GenBank/DDBJ whole genome shotgun (WGS) entry which is preliminary data.</text>
</comment>
<comment type="pathway">
    <text evidence="1">tRNA modification; 5-methoxycarbonylmethyl-2-thiouridine-tRNA biosynthesis.</text>
</comment>
<reference evidence="3" key="1">
    <citation type="submission" date="2020-06" db="EMBL/GenBank/DDBJ databases">
        <authorList>
            <person name="Li T."/>
            <person name="Hu X."/>
            <person name="Zhang T."/>
            <person name="Song X."/>
            <person name="Zhang H."/>
            <person name="Dai N."/>
            <person name="Sheng W."/>
            <person name="Hou X."/>
            <person name="Wei L."/>
        </authorList>
    </citation>
    <scope>NUCLEOTIDE SEQUENCE</scope>
    <source>
        <strain evidence="3">K16</strain>
        <tissue evidence="3">Leaf</tissue>
    </source>
</reference>
<dbReference type="GO" id="GO:0033588">
    <property type="term" value="C:elongator holoenzyme complex"/>
    <property type="evidence" value="ECO:0007669"/>
    <property type="project" value="InterPro"/>
</dbReference>
<dbReference type="PANTHER" id="PTHR16184">
    <property type="entry name" value="ELONGATOR COMPLEX PROTEIN 6"/>
    <property type="match status" value="1"/>
</dbReference>
<evidence type="ECO:0000256" key="1">
    <source>
        <dbReference type="ARBA" id="ARBA00005043"/>
    </source>
</evidence>
<dbReference type="GO" id="GO:0002098">
    <property type="term" value="P:tRNA wobble uridine modification"/>
    <property type="evidence" value="ECO:0007669"/>
    <property type="project" value="InterPro"/>
</dbReference>
<dbReference type="AlphaFoldDB" id="A0AAE1W368"/>
<dbReference type="Pfam" id="PF09807">
    <property type="entry name" value="ELP6"/>
    <property type="match status" value="1"/>
</dbReference>
<gene>
    <name evidence="3" type="ORF">Sango_2709200</name>
</gene>
<evidence type="ECO:0000313" key="3">
    <source>
        <dbReference type="EMBL" id="KAK4385852.1"/>
    </source>
</evidence>
<dbReference type="EMBL" id="JACGWL010000016">
    <property type="protein sequence ID" value="KAK4385852.1"/>
    <property type="molecule type" value="Genomic_DNA"/>
</dbReference>
<accession>A0AAE1W368</accession>
<dbReference type="CDD" id="cd19495">
    <property type="entry name" value="Elp6"/>
    <property type="match status" value="1"/>
</dbReference>